<keyword evidence="3" id="KW-1185">Reference proteome</keyword>
<evidence type="ECO:0000313" key="3">
    <source>
        <dbReference type="Proteomes" id="UP000824998"/>
    </source>
</evidence>
<protein>
    <submittedName>
        <fullName evidence="2">Uncharacterized protein</fullName>
    </submittedName>
</protein>
<name>A0A9P8C5M1_9HELO</name>
<gene>
    <name evidence="2" type="ORF">BJ875DRAFT_460754</name>
</gene>
<dbReference type="AlphaFoldDB" id="A0A9P8C5M1"/>
<evidence type="ECO:0000256" key="1">
    <source>
        <dbReference type="SAM" id="Phobius"/>
    </source>
</evidence>
<dbReference type="PANTHER" id="PTHR38636:SF1">
    <property type="entry name" value="CHLORIDE CHANNEL PROTEIN CLC-D"/>
    <property type="match status" value="1"/>
</dbReference>
<feature type="transmembrane region" description="Helical" evidence="1">
    <location>
        <begin position="21"/>
        <end position="47"/>
    </location>
</feature>
<dbReference type="Proteomes" id="UP000824998">
    <property type="component" value="Unassembled WGS sequence"/>
</dbReference>
<dbReference type="PANTHER" id="PTHR38636">
    <property type="entry name" value="PROTEIN CBG20488"/>
    <property type="match status" value="1"/>
</dbReference>
<keyword evidence="1" id="KW-0472">Membrane</keyword>
<comment type="caution">
    <text evidence="2">The sequence shown here is derived from an EMBL/GenBank/DDBJ whole genome shotgun (WGS) entry which is preliminary data.</text>
</comment>
<accession>A0A9P8C5M1</accession>
<keyword evidence="1" id="KW-0812">Transmembrane</keyword>
<dbReference type="EMBL" id="MU251453">
    <property type="protein sequence ID" value="KAG9234734.1"/>
    <property type="molecule type" value="Genomic_DNA"/>
</dbReference>
<feature type="transmembrane region" description="Helical" evidence="1">
    <location>
        <begin position="140"/>
        <end position="158"/>
    </location>
</feature>
<evidence type="ECO:0000313" key="2">
    <source>
        <dbReference type="EMBL" id="KAG9234734.1"/>
    </source>
</evidence>
<reference evidence="2" key="1">
    <citation type="journal article" date="2021" name="IMA Fungus">
        <title>Genomic characterization of three marine fungi, including Emericellopsis atlantica sp. nov. with signatures of a generalist lifestyle and marine biomass degradation.</title>
        <authorList>
            <person name="Hagestad O.C."/>
            <person name="Hou L."/>
            <person name="Andersen J.H."/>
            <person name="Hansen E.H."/>
            <person name="Altermark B."/>
            <person name="Li C."/>
            <person name="Kuhnert E."/>
            <person name="Cox R.J."/>
            <person name="Crous P.W."/>
            <person name="Spatafora J.W."/>
            <person name="Lail K."/>
            <person name="Amirebrahimi M."/>
            <person name="Lipzen A."/>
            <person name="Pangilinan J."/>
            <person name="Andreopoulos W."/>
            <person name="Hayes R.D."/>
            <person name="Ng V."/>
            <person name="Grigoriev I.V."/>
            <person name="Jackson S.A."/>
            <person name="Sutton T.D.S."/>
            <person name="Dobson A.D.W."/>
            <person name="Rama T."/>
        </authorList>
    </citation>
    <scope>NUCLEOTIDE SEQUENCE</scope>
    <source>
        <strain evidence="2">TRa018bII</strain>
    </source>
</reference>
<organism evidence="2 3">
    <name type="scientific">Amylocarpus encephaloides</name>
    <dbReference type="NCBI Taxonomy" id="45428"/>
    <lineage>
        <taxon>Eukaryota</taxon>
        <taxon>Fungi</taxon>
        <taxon>Dikarya</taxon>
        <taxon>Ascomycota</taxon>
        <taxon>Pezizomycotina</taxon>
        <taxon>Leotiomycetes</taxon>
        <taxon>Helotiales</taxon>
        <taxon>Helotiales incertae sedis</taxon>
        <taxon>Amylocarpus</taxon>
    </lineage>
</organism>
<sequence>MSRFWPHTAYAEDQPYSHSILWVHVLTRAISTGTVVGTGITSTSYLLRQFKILSPSPLSSTFTGTLLRSQGVGAVVATGLLVVGLPVRMAGRTEIEWQDRSWRLLENKWQVECDDWTYAGMAGGAMMAARRGGQWGWKGRAGIVGAGSLVGMLGYMGWRYGVKGGKFEEEKL</sequence>
<dbReference type="OrthoDB" id="544298at2759"/>
<keyword evidence="1" id="KW-1133">Transmembrane helix</keyword>
<proteinExistence type="predicted"/>